<dbReference type="InterPro" id="IPR029063">
    <property type="entry name" value="SAM-dependent_MTases_sf"/>
</dbReference>
<dbReference type="SUPFAM" id="SSF53335">
    <property type="entry name" value="S-adenosyl-L-methionine-dependent methyltransferases"/>
    <property type="match status" value="1"/>
</dbReference>
<proteinExistence type="predicted"/>
<dbReference type="AlphaFoldDB" id="A0A0F9HG42"/>
<reference evidence="2" key="1">
    <citation type="journal article" date="2015" name="Nature">
        <title>Complex archaea that bridge the gap between prokaryotes and eukaryotes.</title>
        <authorList>
            <person name="Spang A."/>
            <person name="Saw J.H."/>
            <person name="Jorgensen S.L."/>
            <person name="Zaremba-Niedzwiedzka K."/>
            <person name="Martijn J."/>
            <person name="Lind A.E."/>
            <person name="van Eijk R."/>
            <person name="Schleper C."/>
            <person name="Guy L."/>
            <person name="Ettema T.J."/>
        </authorList>
    </citation>
    <scope>NUCLEOTIDE SEQUENCE</scope>
</reference>
<evidence type="ECO:0000313" key="2">
    <source>
        <dbReference type="EMBL" id="KKL74062.1"/>
    </source>
</evidence>
<feature type="domain" description="Methyltransferase type 11" evidence="1">
    <location>
        <begin position="45"/>
        <end position="153"/>
    </location>
</feature>
<organism evidence="2">
    <name type="scientific">marine sediment metagenome</name>
    <dbReference type="NCBI Taxonomy" id="412755"/>
    <lineage>
        <taxon>unclassified sequences</taxon>
        <taxon>metagenomes</taxon>
        <taxon>ecological metagenomes</taxon>
    </lineage>
</organism>
<sequence length="171" mass="19593">MSLIPLWEDEGGRIKHFSFIPISRRPLEYEYFIEHLPKPPTNLFEIGCGRGEIGPPTKYHVSQITKMLVYNGYKLHGVDLHTIKWTHPNLTFTRGNFLALDLPENSFDGGLAVQVISHIGMVYFVGQNEPYDVKADYRVFEKIGRLLKPGGVFTTCLPIHNKFSIRGYVDR</sequence>
<feature type="non-terminal residue" evidence="2">
    <location>
        <position position="171"/>
    </location>
</feature>
<dbReference type="EMBL" id="LAZR01024769">
    <property type="protein sequence ID" value="KKL74062.1"/>
    <property type="molecule type" value="Genomic_DNA"/>
</dbReference>
<dbReference type="GO" id="GO:0008757">
    <property type="term" value="F:S-adenosylmethionine-dependent methyltransferase activity"/>
    <property type="evidence" value="ECO:0007669"/>
    <property type="project" value="InterPro"/>
</dbReference>
<comment type="caution">
    <text evidence="2">The sequence shown here is derived from an EMBL/GenBank/DDBJ whole genome shotgun (WGS) entry which is preliminary data.</text>
</comment>
<dbReference type="InterPro" id="IPR013216">
    <property type="entry name" value="Methyltransf_11"/>
</dbReference>
<evidence type="ECO:0000259" key="1">
    <source>
        <dbReference type="Pfam" id="PF08241"/>
    </source>
</evidence>
<accession>A0A0F9HG42</accession>
<gene>
    <name evidence="2" type="ORF">LCGC14_2068670</name>
</gene>
<dbReference type="CDD" id="cd02440">
    <property type="entry name" value="AdoMet_MTases"/>
    <property type="match status" value="1"/>
</dbReference>
<name>A0A0F9HG42_9ZZZZ</name>
<dbReference type="Gene3D" id="3.40.50.150">
    <property type="entry name" value="Vaccinia Virus protein VP39"/>
    <property type="match status" value="1"/>
</dbReference>
<dbReference type="Pfam" id="PF08241">
    <property type="entry name" value="Methyltransf_11"/>
    <property type="match status" value="1"/>
</dbReference>
<protein>
    <recommendedName>
        <fullName evidence="1">Methyltransferase type 11 domain-containing protein</fullName>
    </recommendedName>
</protein>